<accession>A0A1V9Y4D3</accession>
<keyword evidence="3" id="KW-1185">Reference proteome</keyword>
<evidence type="ECO:0000256" key="1">
    <source>
        <dbReference type="SAM" id="MobiDB-lite"/>
    </source>
</evidence>
<dbReference type="OrthoDB" id="70901at2759"/>
<protein>
    <submittedName>
        <fullName evidence="2">Uncharacterized protein</fullName>
    </submittedName>
</protein>
<feature type="non-terminal residue" evidence="2">
    <location>
        <position position="412"/>
    </location>
</feature>
<name>A0A1V9Y4D3_9STRA</name>
<feature type="region of interest" description="Disordered" evidence="1">
    <location>
        <begin position="156"/>
        <end position="186"/>
    </location>
</feature>
<gene>
    <name evidence="2" type="ORF">THRCLA_11988</name>
</gene>
<proteinExistence type="predicted"/>
<dbReference type="AlphaFoldDB" id="A0A1V9Y4D3"/>
<evidence type="ECO:0000313" key="3">
    <source>
        <dbReference type="Proteomes" id="UP000243217"/>
    </source>
</evidence>
<dbReference type="EMBL" id="JNBS01005185">
    <property type="protein sequence ID" value="OQR80572.1"/>
    <property type="molecule type" value="Genomic_DNA"/>
</dbReference>
<reference evidence="2 3" key="1">
    <citation type="journal article" date="2014" name="Genome Biol. Evol.">
        <title>The secreted proteins of Achlya hypogyna and Thraustotheca clavata identify the ancestral oomycete secretome and reveal gene acquisitions by horizontal gene transfer.</title>
        <authorList>
            <person name="Misner I."/>
            <person name="Blouin N."/>
            <person name="Leonard G."/>
            <person name="Richards T.A."/>
            <person name="Lane C.E."/>
        </authorList>
    </citation>
    <scope>NUCLEOTIDE SEQUENCE [LARGE SCALE GENOMIC DNA]</scope>
    <source>
        <strain evidence="2 3">ATCC 34112</strain>
    </source>
</reference>
<sequence>MGVIDDVDMNAMEEDVDMEAVDVEIQTLLLQLKLQLDLRDSEPDSFQFEYIGDNHVLVKCFVPLPAHSSMLPLIPMVLLRMQLLPDHSFEIEILSGTHIYVPPSLVIRHEDKFYLLLPSLRVPGTICRQYNNNFIRITPKLVNELIDQIHTFDPKPSLSPIDTTPQPTAMKRAANSTPSSSPHPSPTFIPMAHVPGPIFQANELQGDRIVRALMISITHTSILMLMPYNFARKGELELAQVLERIPFKNLSRVSYKRSESITLEFQPSLNRPVQTLYAPQSNQIIGLLQENIENFRDGRAKRARYDEGGRNKKGFEGAFTNFLSNVEKGATKVVNQMGKILLGENTSLPSFNVIAQMEADFFRHPTLEKMLAVTESYCTIAQEPIRDDHDINTKAETYMLMFLRQPQVQQLL</sequence>
<organism evidence="2 3">
    <name type="scientific">Thraustotheca clavata</name>
    <dbReference type="NCBI Taxonomy" id="74557"/>
    <lineage>
        <taxon>Eukaryota</taxon>
        <taxon>Sar</taxon>
        <taxon>Stramenopiles</taxon>
        <taxon>Oomycota</taxon>
        <taxon>Saprolegniomycetes</taxon>
        <taxon>Saprolegniales</taxon>
        <taxon>Achlyaceae</taxon>
        <taxon>Thraustotheca</taxon>
    </lineage>
</organism>
<comment type="caution">
    <text evidence="2">The sequence shown here is derived from an EMBL/GenBank/DDBJ whole genome shotgun (WGS) entry which is preliminary data.</text>
</comment>
<dbReference type="Proteomes" id="UP000243217">
    <property type="component" value="Unassembled WGS sequence"/>
</dbReference>
<evidence type="ECO:0000313" key="2">
    <source>
        <dbReference type="EMBL" id="OQR80572.1"/>
    </source>
</evidence>